<feature type="coiled-coil region" evidence="1">
    <location>
        <begin position="78"/>
        <end position="105"/>
    </location>
</feature>
<keyword evidence="3" id="KW-0614">Plasmid</keyword>
<geneLocation type="plasmid" evidence="3 4">
    <name>pDSM109990_i</name>
</geneLocation>
<reference evidence="4" key="1">
    <citation type="journal article" date="2022" name="Microorganisms">
        <title>Beyond the ABCs#Discovery of Three New Plasmid Types in Rhodobacterales (RepQ, RepY, RepW).</title>
        <authorList>
            <person name="Freese H.M."/>
            <person name="Ringel V."/>
            <person name="Overmann J."/>
            <person name="Petersen J."/>
        </authorList>
    </citation>
    <scope>NUCLEOTIDE SEQUENCE [LARGE SCALE GENOMIC DNA]</scope>
    <source>
        <strain evidence="4">DSM 109990</strain>
        <plasmid evidence="4">pDSM109990_i</plasmid>
    </source>
</reference>
<evidence type="ECO:0000256" key="1">
    <source>
        <dbReference type="SAM" id="Coils"/>
    </source>
</evidence>
<feature type="domain" description="Helix-turn-helix" evidence="2">
    <location>
        <begin position="6"/>
        <end position="56"/>
    </location>
</feature>
<protein>
    <recommendedName>
        <fullName evidence="2">Helix-turn-helix domain-containing protein</fullName>
    </recommendedName>
</protein>
<sequence>MTDSTFLTPAAAAKRAGCGRTKIMKALENKALKAVRSNRNRWQIKSGDLEDWMTANIEETQSDSDADSQNDTETTVKITRLEAENEALKQRASDLEKDRDEWRAHAQKSVWKKLFG</sequence>
<proteinExistence type="predicted"/>
<dbReference type="RefSeq" id="WP_243264030.1">
    <property type="nucleotide sequence ID" value="NZ_CP085153.1"/>
</dbReference>
<dbReference type="Pfam" id="PF12728">
    <property type="entry name" value="HTH_17"/>
    <property type="match status" value="1"/>
</dbReference>
<keyword evidence="1" id="KW-0175">Coiled coil</keyword>
<dbReference type="InterPro" id="IPR010093">
    <property type="entry name" value="SinI_DNA-bd"/>
</dbReference>
<evidence type="ECO:0000313" key="3">
    <source>
        <dbReference type="EMBL" id="UOA17256.1"/>
    </source>
</evidence>
<accession>A0ABY3ZRJ6</accession>
<name>A0ABY3ZRJ6_9RHOB</name>
<evidence type="ECO:0000313" key="4">
    <source>
        <dbReference type="Proteomes" id="UP000831019"/>
    </source>
</evidence>
<gene>
    <name evidence="3" type="ORF">DSM109990_04155</name>
</gene>
<keyword evidence="4" id="KW-1185">Reference proteome</keyword>
<dbReference type="NCBIfam" id="TIGR01764">
    <property type="entry name" value="excise"/>
    <property type="match status" value="1"/>
</dbReference>
<evidence type="ECO:0000259" key="2">
    <source>
        <dbReference type="Pfam" id="PF12728"/>
    </source>
</evidence>
<dbReference type="InterPro" id="IPR041657">
    <property type="entry name" value="HTH_17"/>
</dbReference>
<dbReference type="Proteomes" id="UP000831019">
    <property type="component" value="Plasmid pDSM109990_i"/>
</dbReference>
<organism evidence="3 4">
    <name type="scientific">Sulfitobacter dubius</name>
    <dbReference type="NCBI Taxonomy" id="218673"/>
    <lineage>
        <taxon>Bacteria</taxon>
        <taxon>Pseudomonadati</taxon>
        <taxon>Pseudomonadota</taxon>
        <taxon>Alphaproteobacteria</taxon>
        <taxon>Rhodobacterales</taxon>
        <taxon>Roseobacteraceae</taxon>
        <taxon>Sulfitobacter</taxon>
    </lineage>
</organism>
<dbReference type="EMBL" id="CP085153">
    <property type="protein sequence ID" value="UOA17256.1"/>
    <property type="molecule type" value="Genomic_DNA"/>
</dbReference>